<sequence length="132" mass="14836">MQIRSTLNRFALPTVLIIFVGCAGLGKSPIRYVGDTSKAAELETPDGFNISPKELSEIIAAQDGLKIFTDYYYADENNYYILNAFGLFNSRFTARTHGRMINGQTGEIYNRTTETWEPDPREQTNTPLATDN</sequence>
<feature type="compositionally biased region" description="Polar residues" evidence="1">
    <location>
        <begin position="123"/>
        <end position="132"/>
    </location>
</feature>
<dbReference type="Proteomes" id="UP000319383">
    <property type="component" value="Chromosome"/>
</dbReference>
<evidence type="ECO:0000313" key="2">
    <source>
        <dbReference type="EMBL" id="QDU47112.1"/>
    </source>
</evidence>
<dbReference type="RefSeq" id="WP_145379784.1">
    <property type="nucleotide sequence ID" value="NZ_CP036276.1"/>
</dbReference>
<proteinExistence type="predicted"/>
<organism evidence="2 3">
    <name type="scientific">Symmachiella dynata</name>
    <dbReference type="NCBI Taxonomy" id="2527995"/>
    <lineage>
        <taxon>Bacteria</taxon>
        <taxon>Pseudomonadati</taxon>
        <taxon>Planctomycetota</taxon>
        <taxon>Planctomycetia</taxon>
        <taxon>Planctomycetales</taxon>
        <taxon>Planctomycetaceae</taxon>
        <taxon>Symmachiella</taxon>
    </lineage>
</organism>
<name>A0A517ZXA5_9PLAN</name>
<accession>A0A517ZXA5</accession>
<gene>
    <name evidence="2" type="ORF">Mal52_56400</name>
</gene>
<protein>
    <submittedName>
        <fullName evidence="2">Uncharacterized protein</fullName>
    </submittedName>
</protein>
<evidence type="ECO:0000313" key="3">
    <source>
        <dbReference type="Proteomes" id="UP000319383"/>
    </source>
</evidence>
<feature type="region of interest" description="Disordered" evidence="1">
    <location>
        <begin position="112"/>
        <end position="132"/>
    </location>
</feature>
<dbReference type="KEGG" id="sdyn:Mal52_56400"/>
<dbReference type="PROSITE" id="PS51257">
    <property type="entry name" value="PROKAR_LIPOPROTEIN"/>
    <property type="match status" value="1"/>
</dbReference>
<evidence type="ECO:0000256" key="1">
    <source>
        <dbReference type="SAM" id="MobiDB-lite"/>
    </source>
</evidence>
<reference evidence="2 3" key="1">
    <citation type="submission" date="2019-02" db="EMBL/GenBank/DDBJ databases">
        <title>Deep-cultivation of Planctomycetes and their phenomic and genomic characterization uncovers novel biology.</title>
        <authorList>
            <person name="Wiegand S."/>
            <person name="Jogler M."/>
            <person name="Boedeker C."/>
            <person name="Pinto D."/>
            <person name="Vollmers J."/>
            <person name="Rivas-Marin E."/>
            <person name="Kohn T."/>
            <person name="Peeters S.H."/>
            <person name="Heuer A."/>
            <person name="Rast P."/>
            <person name="Oberbeckmann S."/>
            <person name="Bunk B."/>
            <person name="Jeske O."/>
            <person name="Meyerdierks A."/>
            <person name="Storesund J.E."/>
            <person name="Kallscheuer N."/>
            <person name="Luecker S."/>
            <person name="Lage O.M."/>
            <person name="Pohl T."/>
            <person name="Merkel B.J."/>
            <person name="Hornburger P."/>
            <person name="Mueller R.-W."/>
            <person name="Bruemmer F."/>
            <person name="Labrenz M."/>
            <person name="Spormann A.M."/>
            <person name="Op den Camp H."/>
            <person name="Overmann J."/>
            <person name="Amann R."/>
            <person name="Jetten M.S.M."/>
            <person name="Mascher T."/>
            <person name="Medema M.H."/>
            <person name="Devos D.P."/>
            <person name="Kaster A.-K."/>
            <person name="Ovreas L."/>
            <person name="Rohde M."/>
            <person name="Galperin M.Y."/>
            <person name="Jogler C."/>
        </authorList>
    </citation>
    <scope>NUCLEOTIDE SEQUENCE [LARGE SCALE GENOMIC DNA]</scope>
    <source>
        <strain evidence="2 3">Mal52</strain>
    </source>
</reference>
<dbReference type="EMBL" id="CP036276">
    <property type="protein sequence ID" value="QDU47112.1"/>
    <property type="molecule type" value="Genomic_DNA"/>
</dbReference>
<dbReference type="AlphaFoldDB" id="A0A517ZXA5"/>
<keyword evidence="3" id="KW-1185">Reference proteome</keyword>